<name>A0ABP7CN81_9ACTN</name>
<feature type="compositionally biased region" description="Pro residues" evidence="1">
    <location>
        <begin position="102"/>
        <end position="133"/>
    </location>
</feature>
<feature type="transmembrane region" description="Helical" evidence="2">
    <location>
        <begin position="44"/>
        <end position="66"/>
    </location>
</feature>
<sequence>MSYAPVVFDGEDEIEDSRVKDPARRSVPTSPPKRSRIGDLRMRVVYRGLVMAAAVTAVAVALAMVLPSEPDEVAAGPVTAPPAALSSSGSAPTAETSASPASPSPVSPGPVSPGPASPGPASPGPASPGPASPGPAGAAPRETPAPGGSLAPGYTAMQALYADPRVPKLTSKVKRMPMRAPAKRVVKDPRTGLAVPRMPGPWKTSGAAPFTSKQVLPNQRGGGLRGVLVTCPLPTMEQETPRDTALLAARWTLNHHPKGSRITWLASQPVKRGWMLVYRVTYGKRSSQAAVVIMDGGMSKPGLAFVTVPDSQRKQWPDIGRVVSGVRVLG</sequence>
<dbReference type="Proteomes" id="UP001500902">
    <property type="component" value="Unassembled WGS sequence"/>
</dbReference>
<organism evidence="3 4">
    <name type="scientific">Nonomuraea antimicrobica</name>
    <dbReference type="NCBI Taxonomy" id="561173"/>
    <lineage>
        <taxon>Bacteria</taxon>
        <taxon>Bacillati</taxon>
        <taxon>Actinomycetota</taxon>
        <taxon>Actinomycetes</taxon>
        <taxon>Streptosporangiales</taxon>
        <taxon>Streptosporangiaceae</taxon>
        <taxon>Nonomuraea</taxon>
    </lineage>
</organism>
<reference evidence="4" key="1">
    <citation type="journal article" date="2019" name="Int. J. Syst. Evol. Microbiol.">
        <title>The Global Catalogue of Microorganisms (GCM) 10K type strain sequencing project: providing services to taxonomists for standard genome sequencing and annotation.</title>
        <authorList>
            <consortium name="The Broad Institute Genomics Platform"/>
            <consortium name="The Broad Institute Genome Sequencing Center for Infectious Disease"/>
            <person name="Wu L."/>
            <person name="Ma J."/>
        </authorList>
    </citation>
    <scope>NUCLEOTIDE SEQUENCE [LARGE SCALE GENOMIC DNA]</scope>
    <source>
        <strain evidence="4">JCM 16904</strain>
    </source>
</reference>
<keyword evidence="2" id="KW-0472">Membrane</keyword>
<feature type="region of interest" description="Disordered" evidence="1">
    <location>
        <begin position="77"/>
        <end position="151"/>
    </location>
</feature>
<evidence type="ECO:0000256" key="1">
    <source>
        <dbReference type="SAM" id="MobiDB-lite"/>
    </source>
</evidence>
<accession>A0ABP7CN81</accession>
<feature type="compositionally biased region" description="Low complexity" evidence="1">
    <location>
        <begin position="77"/>
        <end position="101"/>
    </location>
</feature>
<evidence type="ECO:0000313" key="3">
    <source>
        <dbReference type="EMBL" id="GAA3691472.1"/>
    </source>
</evidence>
<feature type="region of interest" description="Disordered" evidence="1">
    <location>
        <begin position="1"/>
        <end position="35"/>
    </location>
</feature>
<proteinExistence type="predicted"/>
<dbReference type="EMBL" id="BAAAZP010000121">
    <property type="protein sequence ID" value="GAA3691472.1"/>
    <property type="molecule type" value="Genomic_DNA"/>
</dbReference>
<evidence type="ECO:0000313" key="4">
    <source>
        <dbReference type="Proteomes" id="UP001500902"/>
    </source>
</evidence>
<keyword evidence="2" id="KW-1133">Transmembrane helix</keyword>
<keyword evidence="2" id="KW-0812">Transmembrane</keyword>
<gene>
    <name evidence="3" type="ORF">GCM10022224_066310</name>
</gene>
<keyword evidence="4" id="KW-1185">Reference proteome</keyword>
<comment type="caution">
    <text evidence="3">The sequence shown here is derived from an EMBL/GenBank/DDBJ whole genome shotgun (WGS) entry which is preliminary data.</text>
</comment>
<evidence type="ECO:0000256" key="2">
    <source>
        <dbReference type="SAM" id="Phobius"/>
    </source>
</evidence>
<protein>
    <submittedName>
        <fullName evidence="3">Uncharacterized protein</fullName>
    </submittedName>
</protein>